<organism evidence="1 2">
    <name type="scientific">Camellia lanceoleosa</name>
    <dbReference type="NCBI Taxonomy" id="1840588"/>
    <lineage>
        <taxon>Eukaryota</taxon>
        <taxon>Viridiplantae</taxon>
        <taxon>Streptophyta</taxon>
        <taxon>Embryophyta</taxon>
        <taxon>Tracheophyta</taxon>
        <taxon>Spermatophyta</taxon>
        <taxon>Magnoliopsida</taxon>
        <taxon>eudicotyledons</taxon>
        <taxon>Gunneridae</taxon>
        <taxon>Pentapetalae</taxon>
        <taxon>asterids</taxon>
        <taxon>Ericales</taxon>
        <taxon>Theaceae</taxon>
        <taxon>Camellia</taxon>
    </lineage>
</organism>
<dbReference type="Proteomes" id="UP001060215">
    <property type="component" value="Chromosome 5"/>
</dbReference>
<comment type="caution">
    <text evidence="1">The sequence shown here is derived from an EMBL/GenBank/DDBJ whole genome shotgun (WGS) entry which is preliminary data.</text>
</comment>
<accession>A0ACC0HBC0</accession>
<keyword evidence="2" id="KW-1185">Reference proteome</keyword>
<protein>
    <submittedName>
        <fullName evidence="1">ABC transporter B family member 8</fullName>
    </submittedName>
</protein>
<dbReference type="EMBL" id="CM045762">
    <property type="protein sequence ID" value="KAI8010649.1"/>
    <property type="molecule type" value="Genomic_DNA"/>
</dbReference>
<reference evidence="1 2" key="1">
    <citation type="journal article" date="2022" name="Plant J.">
        <title>Chromosome-level genome of Camellia lanceoleosa provides a valuable resource for understanding genome evolution and self-incompatibility.</title>
        <authorList>
            <person name="Gong W."/>
            <person name="Xiao S."/>
            <person name="Wang L."/>
            <person name="Liao Z."/>
            <person name="Chang Y."/>
            <person name="Mo W."/>
            <person name="Hu G."/>
            <person name="Li W."/>
            <person name="Zhao G."/>
            <person name="Zhu H."/>
            <person name="Hu X."/>
            <person name="Ji K."/>
            <person name="Xiang X."/>
            <person name="Song Q."/>
            <person name="Yuan D."/>
            <person name="Jin S."/>
            <person name="Zhang L."/>
        </authorList>
    </citation>
    <scope>NUCLEOTIDE SEQUENCE [LARGE SCALE GENOMIC DNA]</scope>
    <source>
        <strain evidence="1">SQ_2022a</strain>
    </source>
</reference>
<name>A0ACC0HBC0_9ERIC</name>
<proteinExistence type="predicted"/>
<gene>
    <name evidence="1" type="ORF">LOK49_LG06G00568</name>
</gene>
<evidence type="ECO:0000313" key="2">
    <source>
        <dbReference type="Proteomes" id="UP001060215"/>
    </source>
</evidence>
<evidence type="ECO:0000313" key="1">
    <source>
        <dbReference type="EMBL" id="KAI8010649.1"/>
    </source>
</evidence>
<sequence>MIYGKHLLYLSDKSFKEYGKANTIVEQALGSIKTVYSFTAEKHRVERYSAILDKPTKMGIKKGIAKGLAVGSTALSFAIWAFLAWYGSRLVMYDGESGGQIYTAGIAFVMGGL</sequence>